<evidence type="ECO:0000313" key="4">
    <source>
        <dbReference type="Proteomes" id="UP000236729"/>
    </source>
</evidence>
<dbReference type="EMBL" id="FOME01000017">
    <property type="protein sequence ID" value="SFE99187.1"/>
    <property type="molecule type" value="Genomic_DNA"/>
</dbReference>
<reference evidence="3 4" key="2">
    <citation type="submission" date="2016-10" db="EMBL/GenBank/DDBJ databases">
        <authorList>
            <person name="Varghese N."/>
            <person name="Submissions S."/>
        </authorList>
    </citation>
    <scope>NUCLEOTIDE SEQUENCE [LARGE SCALE GENOMIC DNA]</scope>
    <source>
        <strain evidence="4">ATCC 20501</strain>
        <strain evidence="2 3">CGMCC 4.3529</strain>
    </source>
</reference>
<dbReference type="EMBL" id="FNVB01000007">
    <property type="protein sequence ID" value="SEG86516.1"/>
    <property type="molecule type" value="Genomic_DNA"/>
</dbReference>
<keyword evidence="3" id="KW-1185">Reference proteome</keyword>
<evidence type="ECO:0000313" key="3">
    <source>
        <dbReference type="Proteomes" id="UP000199690"/>
    </source>
</evidence>
<gene>
    <name evidence="1" type="ORF">SAMN02982929_04624</name>
    <name evidence="2" type="ORF">SAMN05216506_11734</name>
</gene>
<name>A0A1H6DPE6_9PSEU</name>
<dbReference type="Proteomes" id="UP000199690">
    <property type="component" value="Unassembled WGS sequence"/>
</dbReference>
<evidence type="ECO:0000313" key="2">
    <source>
        <dbReference type="EMBL" id="SFE99187.1"/>
    </source>
</evidence>
<dbReference type="Proteomes" id="UP000236729">
    <property type="component" value="Unassembled WGS sequence"/>
</dbReference>
<evidence type="ECO:0000313" key="1">
    <source>
        <dbReference type="EMBL" id="SEG86516.1"/>
    </source>
</evidence>
<protein>
    <submittedName>
        <fullName evidence="1">Uncharacterized protein</fullName>
    </submittedName>
</protein>
<dbReference type="AlphaFoldDB" id="A0A1H6DPE6"/>
<accession>A0A1H6DPE6</accession>
<reference evidence="1" key="1">
    <citation type="submission" date="2016-10" db="EMBL/GenBank/DDBJ databases">
        <authorList>
            <person name="de Groot N.N."/>
        </authorList>
    </citation>
    <scope>NUCLEOTIDE SEQUENCE [LARGE SCALE GENOMIC DNA]</scope>
    <source>
        <strain evidence="1">ATCC 20501</strain>
    </source>
</reference>
<sequence length="143" mass="15260">MNRRIPTAAAECASTVLGAELRACTAVPETTTADRYLMVRFEATSARWHALADVLVLPEVADEGAAHQAAVAALDCFPGCAATVTKVDAGFLAHTRRFEVLRFHPPSTAENCADRVHAWLLSAGGPEDRRRRSDSACGPPICS</sequence>
<dbReference type="RefSeq" id="WP_143186043.1">
    <property type="nucleotide sequence ID" value="NZ_FNVB01000007.1"/>
</dbReference>
<proteinExistence type="predicted"/>
<organism evidence="1 4">
    <name type="scientific">Saccharopolyspora kobensis</name>
    <dbReference type="NCBI Taxonomy" id="146035"/>
    <lineage>
        <taxon>Bacteria</taxon>
        <taxon>Bacillati</taxon>
        <taxon>Actinomycetota</taxon>
        <taxon>Actinomycetes</taxon>
        <taxon>Pseudonocardiales</taxon>
        <taxon>Pseudonocardiaceae</taxon>
        <taxon>Saccharopolyspora</taxon>
    </lineage>
</organism>
<accession>A0A1I2F2Y6</accession>